<feature type="region of interest" description="Disordered" evidence="1">
    <location>
        <begin position="92"/>
        <end position="113"/>
    </location>
</feature>
<dbReference type="Proteomes" id="UP000765509">
    <property type="component" value="Unassembled WGS sequence"/>
</dbReference>
<evidence type="ECO:0000313" key="2">
    <source>
        <dbReference type="EMBL" id="MBW0506499.1"/>
    </source>
</evidence>
<name>A0A9Q3HL17_9BASI</name>
<accession>A0A9Q3HL17</accession>
<protein>
    <submittedName>
        <fullName evidence="2">Uncharacterized protein</fullName>
    </submittedName>
</protein>
<proteinExistence type="predicted"/>
<sequence>MKFFQSAKTLFNRSHSDESIHCCGRPEDLSHEARLDAMVAEIENLGISSSTKKTAPQENIKKSPNLPKVPVSPFYHLPSASAPAFVRKDEISKAGSSRGRCDESQRKEYRRQTSKTMANSLKSLRNKKGLKTVDYLPFVSQTALPSTSPEKAGPSKMKRTPLYLAESFKKLLLSPKFPRKLWAKENH</sequence>
<evidence type="ECO:0000256" key="1">
    <source>
        <dbReference type="SAM" id="MobiDB-lite"/>
    </source>
</evidence>
<reference evidence="2" key="1">
    <citation type="submission" date="2021-03" db="EMBL/GenBank/DDBJ databases">
        <title>Draft genome sequence of rust myrtle Austropuccinia psidii MF-1, a brazilian biotype.</title>
        <authorList>
            <person name="Quecine M.C."/>
            <person name="Pachon D.M.R."/>
            <person name="Bonatelli M.L."/>
            <person name="Correr F.H."/>
            <person name="Franceschini L.M."/>
            <person name="Leite T.F."/>
            <person name="Margarido G.R.A."/>
            <person name="Almeida C.A."/>
            <person name="Ferrarezi J.A."/>
            <person name="Labate C.A."/>
        </authorList>
    </citation>
    <scope>NUCLEOTIDE SEQUENCE</scope>
    <source>
        <strain evidence="2">MF-1</strain>
    </source>
</reference>
<dbReference type="AlphaFoldDB" id="A0A9Q3HL17"/>
<feature type="compositionally biased region" description="Basic and acidic residues" evidence="1">
    <location>
        <begin position="99"/>
        <end position="111"/>
    </location>
</feature>
<comment type="caution">
    <text evidence="2">The sequence shown here is derived from an EMBL/GenBank/DDBJ whole genome shotgun (WGS) entry which is preliminary data.</text>
</comment>
<gene>
    <name evidence="2" type="ORF">O181_046214</name>
</gene>
<keyword evidence="3" id="KW-1185">Reference proteome</keyword>
<organism evidence="2 3">
    <name type="scientific">Austropuccinia psidii MF-1</name>
    <dbReference type="NCBI Taxonomy" id="1389203"/>
    <lineage>
        <taxon>Eukaryota</taxon>
        <taxon>Fungi</taxon>
        <taxon>Dikarya</taxon>
        <taxon>Basidiomycota</taxon>
        <taxon>Pucciniomycotina</taxon>
        <taxon>Pucciniomycetes</taxon>
        <taxon>Pucciniales</taxon>
        <taxon>Sphaerophragmiaceae</taxon>
        <taxon>Austropuccinia</taxon>
    </lineage>
</organism>
<evidence type="ECO:0000313" key="3">
    <source>
        <dbReference type="Proteomes" id="UP000765509"/>
    </source>
</evidence>
<dbReference type="EMBL" id="AVOT02019123">
    <property type="protein sequence ID" value="MBW0506499.1"/>
    <property type="molecule type" value="Genomic_DNA"/>
</dbReference>